<dbReference type="Pfam" id="PF01019">
    <property type="entry name" value="G_glu_transpept"/>
    <property type="match status" value="1"/>
</dbReference>
<dbReference type="Gene3D" id="3.60.20.40">
    <property type="match status" value="1"/>
</dbReference>
<name>A0A9Q7EXQ6_9BACT</name>
<dbReference type="Proteomes" id="UP000671879">
    <property type="component" value="Chromosome"/>
</dbReference>
<dbReference type="AlphaFoldDB" id="A0A9Q7EXQ6"/>
<dbReference type="Gene3D" id="1.10.246.130">
    <property type="match status" value="1"/>
</dbReference>
<dbReference type="PRINTS" id="PR01210">
    <property type="entry name" value="GGTRANSPTASE"/>
</dbReference>
<keyword evidence="2" id="KW-1185">Reference proteome</keyword>
<dbReference type="SUPFAM" id="SSF56235">
    <property type="entry name" value="N-terminal nucleophile aminohydrolases (Ntn hydrolases)"/>
    <property type="match status" value="1"/>
</dbReference>
<dbReference type="InterPro" id="IPR043137">
    <property type="entry name" value="GGT_ssub_C"/>
</dbReference>
<evidence type="ECO:0000313" key="1">
    <source>
        <dbReference type="EMBL" id="QTX33834.1"/>
    </source>
</evidence>
<dbReference type="InterPro" id="IPR029055">
    <property type="entry name" value="Ntn_hydrolases_N"/>
</dbReference>
<dbReference type="PANTHER" id="PTHR43881:SF1">
    <property type="entry name" value="GAMMA-GLUTAMYLTRANSPEPTIDASE (AFU_ORTHOLOGUE AFUA_4G13580)"/>
    <property type="match status" value="1"/>
</dbReference>
<organism evidence="1 2">
    <name type="scientific">Aminithiophilus ramosus</name>
    <dbReference type="NCBI Taxonomy" id="3029084"/>
    <lineage>
        <taxon>Bacteria</taxon>
        <taxon>Thermotogati</taxon>
        <taxon>Synergistota</taxon>
        <taxon>Synergistia</taxon>
        <taxon>Synergistales</taxon>
        <taxon>Aminithiophilaceae</taxon>
        <taxon>Aminithiophilus</taxon>
    </lineage>
</organism>
<accession>A0A9Q7EXQ6</accession>
<dbReference type="EMBL" id="CP072943">
    <property type="protein sequence ID" value="QTX33834.1"/>
    <property type="molecule type" value="Genomic_DNA"/>
</dbReference>
<dbReference type="InterPro" id="IPR052896">
    <property type="entry name" value="GGT-like_enzyme"/>
</dbReference>
<gene>
    <name evidence="1" type="ORF">KAR29_12865</name>
</gene>
<dbReference type="PANTHER" id="PTHR43881">
    <property type="entry name" value="GAMMA-GLUTAMYLTRANSPEPTIDASE (AFU_ORTHOLOGUE AFUA_4G13580)"/>
    <property type="match status" value="1"/>
</dbReference>
<reference evidence="2" key="1">
    <citation type="submission" date="2021-04" db="EMBL/GenBank/DDBJ databases">
        <title>A novel Synergistetes isolate from a pyrite-forming mixed culture.</title>
        <authorList>
            <person name="Bunk B."/>
            <person name="Sproer C."/>
            <person name="Spring S."/>
            <person name="Pester M."/>
        </authorList>
    </citation>
    <scope>NUCLEOTIDE SEQUENCE [LARGE SCALE GENOMIC DNA]</scope>
    <source>
        <strain evidence="2">J.5.4.2-T.3.5.2</strain>
    </source>
</reference>
<proteinExistence type="predicted"/>
<protein>
    <submittedName>
        <fullName evidence="1">Gamma-glutamyltransferase family protein</fullName>
    </submittedName>
</protein>
<dbReference type="KEGG" id="aram:KAR29_12865"/>
<sequence length="514" mass="54937">MVATSHPLAAQAGLEILKKGGNAVDAALATAAALTVVEPTSNGLGGDAFALVWHEGRLEGLNGSGPAPSGLDAGPFRAGGLKALPAYGWPAVTVPGLPATWGALSKRYGRLSLKEVLAPAAACAEEGHPVAPNVARLWHRAASLFGTNLRGDLFRPWFETFCPGGRPPRPGELFRNPDQARTLAALAETKGRDFYEGELARRIVAFAEATGGYLKPGDLAAFEPQWVEPLGVDYRGYRVWEIPPNGQGLVVLMALKILEGFEFAHRDDPRTFHLQLEAMKLAFADGARHIADRRFADVPVEELLGDAHAARRRALVAEDEARPPRADLTDQGGTVYLAAADGEGMMVSYIQSNFWGFGSGLVVPGTGVALHNRGLGFSLEKDHPNVLEPGKRPYHTIIPGFLTCRGEAVGPFGVMGAFMQPQGHVQVVMNSVDFGLNPQEALDAPRWQWTSGKTVEVEPGFPHPAALDLARRGHDVRQALESTSFGRGQIIWRSDEGSLAGGTEPRADGTIAAW</sequence>
<dbReference type="InterPro" id="IPR043138">
    <property type="entry name" value="GGT_lsub"/>
</dbReference>
<evidence type="ECO:0000313" key="2">
    <source>
        <dbReference type="Proteomes" id="UP000671879"/>
    </source>
</evidence>